<sequence length="39" mass="4759">MLSRETHFCNMGMPCYSQKQAWTLRRNDKQQPLAQQLRY</sequence>
<name>A0A3G9GMM2_9NEIS</name>
<gene>
    <name evidence="1" type="ORF">DLM_3625</name>
</gene>
<evidence type="ECO:0000313" key="1">
    <source>
        <dbReference type="EMBL" id="BBF87211.1"/>
    </source>
</evidence>
<reference evidence="1 2" key="2">
    <citation type="journal article" date="2017" name="Genome Announc.">
        <title>Draft genome sequence of Aquitalea magnusonii strain H3, a plant growth-promoting bacterium of duckweed Lemna minor.</title>
        <authorList>
            <person name="Ishizawa H."/>
            <person name="Kuroda M."/>
            <person name="Ike M."/>
        </authorList>
    </citation>
    <scope>NUCLEOTIDE SEQUENCE [LARGE SCALE GENOMIC DNA]</scope>
    <source>
        <strain evidence="1 2">H3</strain>
    </source>
</reference>
<dbReference type="Proteomes" id="UP000198290">
    <property type="component" value="Chromosome"/>
</dbReference>
<proteinExistence type="predicted"/>
<accession>A0A3G9GMM2</accession>
<dbReference type="EMBL" id="AP018823">
    <property type="protein sequence ID" value="BBF87211.1"/>
    <property type="molecule type" value="Genomic_DNA"/>
</dbReference>
<evidence type="ECO:0000313" key="2">
    <source>
        <dbReference type="Proteomes" id="UP000198290"/>
    </source>
</evidence>
<reference evidence="2" key="3">
    <citation type="journal article" date="2017" name="Plant Physiol. Biochem.">
        <title>Differential oxidative and antioxidative response of duckweed Lemna minor toward plant growth promoting/inhibiting bacteria.</title>
        <authorList>
            <person name="Ishizawa H."/>
            <person name="Kuroda M."/>
            <person name="Morikawa M."/>
            <person name="Ike M."/>
        </authorList>
    </citation>
    <scope>NUCLEOTIDE SEQUENCE [LARGE SCALE GENOMIC DNA]</scope>
    <source>
        <strain evidence="2">H3</strain>
    </source>
</reference>
<organism evidence="1 2">
    <name type="scientific">Aquitalea magnusonii</name>
    <dbReference type="NCBI Taxonomy" id="332411"/>
    <lineage>
        <taxon>Bacteria</taxon>
        <taxon>Pseudomonadati</taxon>
        <taxon>Pseudomonadota</taxon>
        <taxon>Betaproteobacteria</taxon>
        <taxon>Neisseriales</taxon>
        <taxon>Chromobacteriaceae</taxon>
        <taxon>Aquitalea</taxon>
    </lineage>
</organism>
<protein>
    <submittedName>
        <fullName evidence="1">Uncharacterized protein</fullName>
    </submittedName>
</protein>
<dbReference type="KEGG" id="amah:DLM_3625"/>
<reference evidence="2" key="1">
    <citation type="journal article" date="2017" name="Biotechnol. Biofuels">
        <title>Evaluation of environmental bacterial communities as a factor affecting the growth of duckweed Lemna minor.</title>
        <authorList>
            <person name="Ishizawa H."/>
            <person name="Kuroda M."/>
            <person name="Morikawa M."/>
            <person name="Ike M."/>
        </authorList>
    </citation>
    <scope>NUCLEOTIDE SEQUENCE [LARGE SCALE GENOMIC DNA]</scope>
    <source>
        <strain evidence="2">H3</strain>
    </source>
</reference>
<keyword evidence="2" id="KW-1185">Reference proteome</keyword>
<dbReference type="AlphaFoldDB" id="A0A3G9GMM2"/>